<protein>
    <submittedName>
        <fullName evidence="1">30602_t:CDS:1</fullName>
    </submittedName>
</protein>
<sequence>IETETIEAKKASVARSVRINTNISTRVAGNSTTTKGKNNAGTRISSNVIDLESSVEYESDSLSSDISEVDYDSQGD</sequence>
<gene>
    <name evidence="1" type="ORF">RPERSI_LOCUS16527</name>
</gene>
<organism evidence="1 2">
    <name type="scientific">Racocetra persica</name>
    <dbReference type="NCBI Taxonomy" id="160502"/>
    <lineage>
        <taxon>Eukaryota</taxon>
        <taxon>Fungi</taxon>
        <taxon>Fungi incertae sedis</taxon>
        <taxon>Mucoromycota</taxon>
        <taxon>Glomeromycotina</taxon>
        <taxon>Glomeromycetes</taxon>
        <taxon>Diversisporales</taxon>
        <taxon>Gigasporaceae</taxon>
        <taxon>Racocetra</taxon>
    </lineage>
</organism>
<name>A0ACA9R0Y8_9GLOM</name>
<proteinExistence type="predicted"/>
<dbReference type="Proteomes" id="UP000789920">
    <property type="component" value="Unassembled WGS sequence"/>
</dbReference>
<feature type="non-terminal residue" evidence="1">
    <location>
        <position position="1"/>
    </location>
</feature>
<reference evidence="1" key="1">
    <citation type="submission" date="2021-06" db="EMBL/GenBank/DDBJ databases">
        <authorList>
            <person name="Kallberg Y."/>
            <person name="Tangrot J."/>
            <person name="Rosling A."/>
        </authorList>
    </citation>
    <scope>NUCLEOTIDE SEQUENCE</scope>
    <source>
        <strain evidence="1">MA461A</strain>
    </source>
</reference>
<keyword evidence="2" id="KW-1185">Reference proteome</keyword>
<evidence type="ECO:0000313" key="2">
    <source>
        <dbReference type="Proteomes" id="UP000789920"/>
    </source>
</evidence>
<comment type="caution">
    <text evidence="1">The sequence shown here is derived from an EMBL/GenBank/DDBJ whole genome shotgun (WGS) entry which is preliminary data.</text>
</comment>
<accession>A0ACA9R0Y8</accession>
<feature type="non-terminal residue" evidence="1">
    <location>
        <position position="76"/>
    </location>
</feature>
<evidence type="ECO:0000313" key="1">
    <source>
        <dbReference type="EMBL" id="CAG8772061.1"/>
    </source>
</evidence>
<dbReference type="EMBL" id="CAJVQC010040991">
    <property type="protein sequence ID" value="CAG8772061.1"/>
    <property type="molecule type" value="Genomic_DNA"/>
</dbReference>